<reference evidence="1 2" key="1">
    <citation type="submission" date="2024-08" db="EMBL/GenBank/DDBJ databases">
        <authorList>
            <person name="Ishaq N."/>
        </authorList>
    </citation>
    <scope>NUCLEOTIDE SEQUENCE [LARGE SCALE GENOMIC DNA]</scope>
    <source>
        <strain evidence="1 2">JCM 30400</strain>
    </source>
</reference>
<dbReference type="Pfam" id="PF22300">
    <property type="entry name" value="NGO_1070-like"/>
    <property type="match status" value="1"/>
</dbReference>
<sequence>MSDVNLDSVKFSVDGRDICLSFLDMYELQPLADIQCKSVSMFNMQNTFEEDEGFACYIGEVNCETVDRESLGSWLKENKFGFSGGNGKTYLPGEGDLKILSLYSGEITIEILCKDVISTNKD</sequence>
<accession>A0ABV4NIN8</accession>
<comment type="caution">
    <text evidence="1">The sequence shown here is derived from an EMBL/GenBank/DDBJ whole genome shotgun (WGS) entry which is preliminary data.</text>
</comment>
<organism evidence="1 2">
    <name type="scientific">Microbulbifer echini</name>
    <dbReference type="NCBI Taxonomy" id="1529067"/>
    <lineage>
        <taxon>Bacteria</taxon>
        <taxon>Pseudomonadati</taxon>
        <taxon>Pseudomonadota</taxon>
        <taxon>Gammaproteobacteria</taxon>
        <taxon>Cellvibrionales</taxon>
        <taxon>Microbulbiferaceae</taxon>
        <taxon>Microbulbifer</taxon>
    </lineage>
</organism>
<dbReference type="Proteomes" id="UP001569414">
    <property type="component" value="Unassembled WGS sequence"/>
</dbReference>
<dbReference type="RefSeq" id="WP_371842400.1">
    <property type="nucleotide sequence ID" value="NZ_JBGMEL010000001.1"/>
</dbReference>
<gene>
    <name evidence="1" type="ORF">ACCI51_01900</name>
</gene>
<name>A0ABV4NIN8_9GAMM</name>
<dbReference type="EMBL" id="JBGMEL010000001">
    <property type="protein sequence ID" value="MFA0789278.1"/>
    <property type="molecule type" value="Genomic_DNA"/>
</dbReference>
<dbReference type="InterPro" id="IPR054454">
    <property type="entry name" value="NGO_1070-like"/>
</dbReference>
<protein>
    <submittedName>
        <fullName evidence="1">Uncharacterized protein</fullName>
    </submittedName>
</protein>
<keyword evidence="2" id="KW-1185">Reference proteome</keyword>
<evidence type="ECO:0000313" key="2">
    <source>
        <dbReference type="Proteomes" id="UP001569414"/>
    </source>
</evidence>
<evidence type="ECO:0000313" key="1">
    <source>
        <dbReference type="EMBL" id="MFA0789278.1"/>
    </source>
</evidence>
<proteinExistence type="predicted"/>